<dbReference type="Pfam" id="PF07690">
    <property type="entry name" value="MFS_1"/>
    <property type="match status" value="1"/>
</dbReference>
<protein>
    <submittedName>
        <fullName evidence="8">Permease of the major facilitator superfamily</fullName>
    </submittedName>
</protein>
<dbReference type="CDD" id="cd06173">
    <property type="entry name" value="MFS_MefA_like"/>
    <property type="match status" value="1"/>
</dbReference>
<dbReference type="GO" id="GO:0005886">
    <property type="term" value="C:plasma membrane"/>
    <property type="evidence" value="ECO:0007669"/>
    <property type="project" value="UniProtKB-SubCell"/>
</dbReference>
<gene>
    <name evidence="8" type="ORF">MAMP_00361</name>
</gene>
<dbReference type="SUPFAM" id="SSF103473">
    <property type="entry name" value="MFS general substrate transporter"/>
    <property type="match status" value="1"/>
</dbReference>
<comment type="caution">
    <text evidence="8">The sequence shown here is derived from an EMBL/GenBank/DDBJ whole genome shotgun (WGS) entry which is preliminary data.</text>
</comment>
<dbReference type="PANTHER" id="PTHR23513:SF6">
    <property type="entry name" value="MAJOR FACILITATOR SUPERFAMILY ASSOCIATED DOMAIN-CONTAINING PROTEIN"/>
    <property type="match status" value="1"/>
</dbReference>
<dbReference type="EMBL" id="AFIG01000002">
    <property type="protein sequence ID" value="EGL53958.1"/>
    <property type="molecule type" value="Genomic_DNA"/>
</dbReference>
<keyword evidence="5 6" id="KW-0472">Membrane</keyword>
<evidence type="ECO:0000313" key="8">
    <source>
        <dbReference type="EMBL" id="EGL53958.1"/>
    </source>
</evidence>
<evidence type="ECO:0000313" key="9">
    <source>
        <dbReference type="Proteomes" id="UP000003544"/>
    </source>
</evidence>
<dbReference type="InterPro" id="IPR020846">
    <property type="entry name" value="MFS_dom"/>
</dbReference>
<keyword evidence="3 6" id="KW-0812">Transmembrane</keyword>
<keyword evidence="2" id="KW-1003">Cell membrane</keyword>
<dbReference type="AlphaFoldDB" id="F5T0W3"/>
<accession>F5T0W3</accession>
<dbReference type="eggNOG" id="COG2814">
    <property type="taxonomic scope" value="Bacteria"/>
</dbReference>
<feature type="transmembrane region" description="Helical" evidence="6">
    <location>
        <begin position="341"/>
        <end position="365"/>
    </location>
</feature>
<feature type="transmembrane region" description="Helical" evidence="6">
    <location>
        <begin position="282"/>
        <end position="302"/>
    </location>
</feature>
<dbReference type="OrthoDB" id="4368225at2"/>
<dbReference type="GO" id="GO:0022857">
    <property type="term" value="F:transmembrane transporter activity"/>
    <property type="evidence" value="ECO:0007669"/>
    <property type="project" value="InterPro"/>
</dbReference>
<keyword evidence="9" id="KW-1185">Reference proteome</keyword>
<feature type="transmembrane region" description="Helical" evidence="6">
    <location>
        <begin position="42"/>
        <end position="65"/>
    </location>
</feature>
<dbReference type="PANTHER" id="PTHR23513">
    <property type="entry name" value="INTEGRAL MEMBRANE EFFLUX PROTEIN-RELATED"/>
    <property type="match status" value="1"/>
</dbReference>
<dbReference type="PROSITE" id="PS50850">
    <property type="entry name" value="MFS"/>
    <property type="match status" value="1"/>
</dbReference>
<dbReference type="Gene3D" id="1.20.1250.20">
    <property type="entry name" value="MFS general substrate transporter like domains"/>
    <property type="match status" value="1"/>
</dbReference>
<dbReference type="RefSeq" id="WP_007146206.1">
    <property type="nucleotide sequence ID" value="NZ_AFIG01000002.1"/>
</dbReference>
<comment type="subcellular location">
    <subcellularLocation>
        <location evidence="1">Cell membrane</location>
        <topology evidence="1">Multi-pass membrane protein</topology>
    </subcellularLocation>
</comment>
<dbReference type="STRING" id="1026882.MAMP_00361"/>
<feature type="transmembrane region" description="Helical" evidence="6">
    <location>
        <begin position="371"/>
        <end position="391"/>
    </location>
</feature>
<reference evidence="8 9" key="1">
    <citation type="journal article" date="2011" name="J. Bacteriol.">
        <title>Draft genome sequence of Methylophaga aminisulfidivorans MP T.</title>
        <authorList>
            <person name="Han G.H."/>
            <person name="Kim W."/>
            <person name="Chun J."/>
            <person name="Kim S.W."/>
        </authorList>
    </citation>
    <scope>NUCLEOTIDE SEQUENCE [LARGE SCALE GENOMIC DNA]</scope>
    <source>
        <strain evidence="9">MP(T)</strain>
    </source>
</reference>
<evidence type="ECO:0000256" key="3">
    <source>
        <dbReference type="ARBA" id="ARBA00022692"/>
    </source>
</evidence>
<evidence type="ECO:0000256" key="4">
    <source>
        <dbReference type="ARBA" id="ARBA00022989"/>
    </source>
</evidence>
<evidence type="ECO:0000256" key="6">
    <source>
        <dbReference type="SAM" id="Phobius"/>
    </source>
</evidence>
<evidence type="ECO:0000256" key="1">
    <source>
        <dbReference type="ARBA" id="ARBA00004651"/>
    </source>
</evidence>
<name>F5T0W3_9GAMM</name>
<organism evidence="8 9">
    <name type="scientific">Methylophaga aminisulfidivorans MP</name>
    <dbReference type="NCBI Taxonomy" id="1026882"/>
    <lineage>
        <taxon>Bacteria</taxon>
        <taxon>Pseudomonadati</taxon>
        <taxon>Pseudomonadota</taxon>
        <taxon>Gammaproteobacteria</taxon>
        <taxon>Thiotrichales</taxon>
        <taxon>Piscirickettsiaceae</taxon>
        <taxon>Methylophaga</taxon>
    </lineage>
</organism>
<dbReference type="InterPro" id="IPR011701">
    <property type="entry name" value="MFS"/>
</dbReference>
<dbReference type="Proteomes" id="UP000003544">
    <property type="component" value="Unassembled WGS sequence"/>
</dbReference>
<sequence length="435" mass="47668">MLKVLTHTIYRHLFLAQVIALLGTGLATVALALLAYELAQENAGLILGTVLTIKMLAYVFIAPFASALLRSLPRRQVLVSLDLIRAGVALFLPFVTEVWQVYLLIFFLQSTSACFTPLFQATIPDILTDEDDYTNALSLSRLAYDMENLISPTLAALLLSFMSWHGLFSGTVLGFIASAVLVASVSLPIIRPSPRTEKSFIQKTTRGIRFYLATPRLRGLLALNFGVTAAGAMVFVNTVVIMQAKFGLTAQDTAMALAFFGGGSMLAALLMPAMLRVVKDRTLMLIASLLLTLGLVVASNISSPNMLMVIWSLLGFGYAMVQTPSGRLLTRSSHPEDRPDLFAAQFSLSHTCWLISYPLAGWLGATWGLPITFLVFALVTLVAVIVAVMLWPADDLSEIEHTHYDLPDDHPHSSNGLKRHTHVYVIDELHTHWPK</sequence>
<feature type="transmembrane region" description="Helical" evidence="6">
    <location>
        <begin position="172"/>
        <end position="190"/>
    </location>
</feature>
<feature type="domain" description="Major facilitator superfamily (MFS) profile" evidence="7">
    <location>
        <begin position="9"/>
        <end position="395"/>
    </location>
</feature>
<keyword evidence="4 6" id="KW-1133">Transmembrane helix</keyword>
<proteinExistence type="predicted"/>
<evidence type="ECO:0000256" key="2">
    <source>
        <dbReference type="ARBA" id="ARBA00022475"/>
    </source>
</evidence>
<feature type="transmembrane region" description="Helical" evidence="6">
    <location>
        <begin position="12"/>
        <end position="36"/>
    </location>
</feature>
<evidence type="ECO:0000259" key="7">
    <source>
        <dbReference type="PROSITE" id="PS50850"/>
    </source>
</evidence>
<evidence type="ECO:0000256" key="5">
    <source>
        <dbReference type="ARBA" id="ARBA00023136"/>
    </source>
</evidence>
<feature type="transmembrane region" description="Helical" evidence="6">
    <location>
        <begin position="219"/>
        <end position="242"/>
    </location>
</feature>
<feature type="transmembrane region" description="Helical" evidence="6">
    <location>
        <begin position="254"/>
        <end position="275"/>
    </location>
</feature>
<dbReference type="InterPro" id="IPR036259">
    <property type="entry name" value="MFS_trans_sf"/>
</dbReference>